<keyword evidence="1" id="KW-0812">Transmembrane</keyword>
<feature type="transmembrane region" description="Helical" evidence="1">
    <location>
        <begin position="237"/>
        <end position="257"/>
    </location>
</feature>
<dbReference type="STRING" id="1387353.BSF38_03176"/>
<feature type="transmembrane region" description="Helical" evidence="1">
    <location>
        <begin position="340"/>
        <end position="357"/>
    </location>
</feature>
<feature type="transmembrane region" description="Helical" evidence="1">
    <location>
        <begin position="113"/>
        <end position="135"/>
    </location>
</feature>
<evidence type="ECO:0000313" key="2">
    <source>
        <dbReference type="EMBL" id="APW61651.1"/>
    </source>
</evidence>
<keyword evidence="3" id="KW-1185">Reference proteome</keyword>
<sequence length="525" mass="56019">MSMQRHGRRPSGFALALALSLFLIPATASLAVLAVRFATVWGPSGPLHMTTGGESVSLLNVMKIQHGLPLYEEPIEPPFYPTTLYNAGFYHLYAAATSGLAPDGPGVARGGRVLTLGLACLGLAATLAYGFMGLFRRESGAASRSRWVGPAMAVAAVAVVLGGLPGWWLLSIRPDVGGAACGAVALAIALGMGTKREFAAGASAGLVLAAAWSFKQSCVLILGGLILSALIQRRWRFLAALIAPVAATVAAFTLLLGPEYRYNTVFATSLAGFDFKNVVVLAAHFAIKGIFPLAVSILGLVVLPRAGWLRRDERVALAACWATTLFGGWAACYRNGSAMNYFFEFSAVAGFLALILARRLIEAVEAREGLAAPLLGGLAVAALACSLQDVGRLASPGRFDLVQHRFTAARNPEMERARDLVRAADGPVYCQPGLSGLAWNLPFPVYTFDDEPFFHRPAKRRGLLRGPGMMGQIAERHFRLVVLESEAVDLVEPMKRAGYIQQPDWPTLLVFTAPSEDAQRLTVNR</sequence>
<dbReference type="Proteomes" id="UP000186309">
    <property type="component" value="Chromosome"/>
</dbReference>
<name>A0A1U7CRT9_9BACT</name>
<accession>A0A1U7CRT9</accession>
<organism evidence="2 3">
    <name type="scientific">Paludisphaera borealis</name>
    <dbReference type="NCBI Taxonomy" id="1387353"/>
    <lineage>
        <taxon>Bacteria</taxon>
        <taxon>Pseudomonadati</taxon>
        <taxon>Planctomycetota</taxon>
        <taxon>Planctomycetia</taxon>
        <taxon>Isosphaerales</taxon>
        <taxon>Isosphaeraceae</taxon>
        <taxon>Paludisphaera</taxon>
    </lineage>
</organism>
<evidence type="ECO:0000313" key="3">
    <source>
        <dbReference type="Proteomes" id="UP000186309"/>
    </source>
</evidence>
<feature type="transmembrane region" description="Helical" evidence="1">
    <location>
        <begin position="315"/>
        <end position="333"/>
    </location>
</feature>
<protein>
    <recommendedName>
        <fullName evidence="4">Glycosyltransferase RgtA/B/C/D-like domain-containing protein</fullName>
    </recommendedName>
</protein>
<evidence type="ECO:0008006" key="4">
    <source>
        <dbReference type="Google" id="ProtNLM"/>
    </source>
</evidence>
<dbReference type="RefSeq" id="WP_145952154.1">
    <property type="nucleotide sequence ID" value="NZ_CP019082.1"/>
</dbReference>
<proteinExistence type="predicted"/>
<feature type="transmembrane region" description="Helical" evidence="1">
    <location>
        <begin position="278"/>
        <end position="303"/>
    </location>
</feature>
<dbReference type="KEGG" id="pbor:BSF38_03176"/>
<gene>
    <name evidence="2" type="ORF">BSF38_03176</name>
</gene>
<keyword evidence="1" id="KW-0472">Membrane</keyword>
<feature type="transmembrane region" description="Helical" evidence="1">
    <location>
        <begin position="369"/>
        <end position="387"/>
    </location>
</feature>
<dbReference type="OrthoDB" id="7360830at2"/>
<dbReference type="AlphaFoldDB" id="A0A1U7CRT9"/>
<dbReference type="EMBL" id="CP019082">
    <property type="protein sequence ID" value="APW61651.1"/>
    <property type="molecule type" value="Genomic_DNA"/>
</dbReference>
<feature type="transmembrane region" description="Helical" evidence="1">
    <location>
        <begin position="206"/>
        <end position="231"/>
    </location>
</feature>
<evidence type="ECO:0000256" key="1">
    <source>
        <dbReference type="SAM" id="Phobius"/>
    </source>
</evidence>
<reference evidence="3" key="1">
    <citation type="submission" date="2016-12" db="EMBL/GenBank/DDBJ databases">
        <title>Comparative genomics of four Isosphaeraceae planctomycetes: a common pool of plasmids and glycoside hydrolase genes.</title>
        <authorList>
            <person name="Ivanova A."/>
        </authorList>
    </citation>
    <scope>NUCLEOTIDE SEQUENCE [LARGE SCALE GENOMIC DNA]</scope>
    <source>
        <strain evidence="3">PX4</strain>
    </source>
</reference>
<keyword evidence="1" id="KW-1133">Transmembrane helix</keyword>
<feature type="transmembrane region" description="Helical" evidence="1">
    <location>
        <begin position="147"/>
        <end position="170"/>
    </location>
</feature>